<dbReference type="GO" id="GO:0006352">
    <property type="term" value="P:DNA-templated transcription initiation"/>
    <property type="evidence" value="ECO:0007669"/>
    <property type="project" value="InterPro"/>
</dbReference>
<dbReference type="InterPro" id="IPR013324">
    <property type="entry name" value="RNA_pol_sigma_r3/r4-like"/>
</dbReference>
<evidence type="ECO:0000256" key="6">
    <source>
        <dbReference type="RuleBase" id="RU000716"/>
    </source>
</evidence>
<dbReference type="InterPro" id="IPR007627">
    <property type="entry name" value="RNA_pol_sigma70_r2"/>
</dbReference>
<dbReference type="GO" id="GO:0003677">
    <property type="term" value="F:DNA binding"/>
    <property type="evidence" value="ECO:0007669"/>
    <property type="project" value="UniProtKB-KW"/>
</dbReference>
<keyword evidence="4 6" id="KW-0238">DNA-binding</keyword>
<keyword evidence="10" id="KW-1185">Reference proteome</keyword>
<keyword evidence="7" id="KW-0175">Coiled coil</keyword>
<dbReference type="EMBL" id="QWGR01000001">
    <property type="protein sequence ID" value="RIJ50458.1"/>
    <property type="molecule type" value="Genomic_DNA"/>
</dbReference>
<dbReference type="InterPro" id="IPR013249">
    <property type="entry name" value="RNA_pol_sigma70_r4_t2"/>
</dbReference>
<dbReference type="InterPro" id="IPR036388">
    <property type="entry name" value="WH-like_DNA-bd_sf"/>
</dbReference>
<dbReference type="NCBIfam" id="TIGR02937">
    <property type="entry name" value="sigma70-ECF"/>
    <property type="match status" value="1"/>
</dbReference>
<feature type="domain" description="HTH luxR-type" evidence="8">
    <location>
        <begin position="128"/>
        <end position="193"/>
    </location>
</feature>
<dbReference type="SUPFAM" id="SSF88659">
    <property type="entry name" value="Sigma3 and sigma4 domains of RNA polymerase sigma factors"/>
    <property type="match status" value="1"/>
</dbReference>
<dbReference type="SMART" id="SM00421">
    <property type="entry name" value="HTH_LUXR"/>
    <property type="match status" value="1"/>
</dbReference>
<dbReference type="InterPro" id="IPR014327">
    <property type="entry name" value="RNA_pol_sigma70_bacteroid"/>
</dbReference>
<dbReference type="Pfam" id="PF04542">
    <property type="entry name" value="Sigma70_r2"/>
    <property type="match status" value="1"/>
</dbReference>
<organism evidence="9 10">
    <name type="scientific">Maribellus luteus</name>
    <dbReference type="NCBI Taxonomy" id="2305463"/>
    <lineage>
        <taxon>Bacteria</taxon>
        <taxon>Pseudomonadati</taxon>
        <taxon>Bacteroidota</taxon>
        <taxon>Bacteroidia</taxon>
        <taxon>Marinilabiliales</taxon>
        <taxon>Prolixibacteraceae</taxon>
        <taxon>Maribellus</taxon>
    </lineage>
</organism>
<dbReference type="PANTHER" id="PTHR43133">
    <property type="entry name" value="RNA POLYMERASE ECF-TYPE SIGMA FACTO"/>
    <property type="match status" value="1"/>
</dbReference>
<dbReference type="CDD" id="cd06171">
    <property type="entry name" value="Sigma70_r4"/>
    <property type="match status" value="1"/>
</dbReference>
<evidence type="ECO:0000256" key="7">
    <source>
        <dbReference type="SAM" id="Coils"/>
    </source>
</evidence>
<evidence type="ECO:0000313" key="10">
    <source>
        <dbReference type="Proteomes" id="UP000265926"/>
    </source>
</evidence>
<dbReference type="PANTHER" id="PTHR43133:SF46">
    <property type="entry name" value="RNA POLYMERASE SIGMA-70 FACTOR ECF SUBFAMILY"/>
    <property type="match status" value="1"/>
</dbReference>
<evidence type="ECO:0000313" key="9">
    <source>
        <dbReference type="EMBL" id="RIJ50458.1"/>
    </source>
</evidence>
<evidence type="ECO:0000256" key="2">
    <source>
        <dbReference type="ARBA" id="ARBA00023015"/>
    </source>
</evidence>
<evidence type="ECO:0000259" key="8">
    <source>
        <dbReference type="SMART" id="SM00421"/>
    </source>
</evidence>
<protein>
    <recommendedName>
        <fullName evidence="6">RNA polymerase sigma factor</fullName>
    </recommendedName>
</protein>
<proteinExistence type="inferred from homology"/>
<dbReference type="OrthoDB" id="1493347at2"/>
<comment type="similarity">
    <text evidence="1 6">Belongs to the sigma-70 factor family. ECF subfamily.</text>
</comment>
<dbReference type="InterPro" id="IPR000792">
    <property type="entry name" value="Tscrpt_reg_LuxR_C"/>
</dbReference>
<dbReference type="GO" id="GO:0016987">
    <property type="term" value="F:sigma factor activity"/>
    <property type="evidence" value="ECO:0007669"/>
    <property type="project" value="UniProtKB-KW"/>
</dbReference>
<dbReference type="Gene3D" id="1.10.1740.10">
    <property type="match status" value="1"/>
</dbReference>
<name>A0A399T3M1_9BACT</name>
<reference evidence="9 10" key="1">
    <citation type="submission" date="2018-08" db="EMBL/GenBank/DDBJ databases">
        <title>Pallidiluteibacterium maritimus gen. nov., sp. nov., isolated from coastal sediment.</title>
        <authorList>
            <person name="Zhou L.Y."/>
        </authorList>
    </citation>
    <scope>NUCLEOTIDE SEQUENCE [LARGE SCALE GENOMIC DNA]</scope>
    <source>
        <strain evidence="9 10">XSD2</strain>
    </source>
</reference>
<evidence type="ECO:0000256" key="4">
    <source>
        <dbReference type="ARBA" id="ARBA00023125"/>
    </source>
</evidence>
<gene>
    <name evidence="9" type="ORF">D1614_00520</name>
</gene>
<dbReference type="InterPro" id="IPR000838">
    <property type="entry name" value="RNA_pol_sigma70_ECF_CS"/>
</dbReference>
<dbReference type="PROSITE" id="PS01063">
    <property type="entry name" value="SIGMA70_ECF"/>
    <property type="match status" value="1"/>
</dbReference>
<feature type="coiled-coil region" evidence="7">
    <location>
        <begin position="110"/>
        <end position="137"/>
    </location>
</feature>
<evidence type="ECO:0000256" key="3">
    <source>
        <dbReference type="ARBA" id="ARBA00023082"/>
    </source>
</evidence>
<keyword evidence="3 6" id="KW-0731">Sigma factor</keyword>
<dbReference type="InterPro" id="IPR013325">
    <property type="entry name" value="RNA_pol_sigma_r2"/>
</dbReference>
<accession>A0A399T3M1</accession>
<dbReference type="InterPro" id="IPR039425">
    <property type="entry name" value="RNA_pol_sigma-70-like"/>
</dbReference>
<dbReference type="Gene3D" id="1.10.10.10">
    <property type="entry name" value="Winged helix-like DNA-binding domain superfamily/Winged helix DNA-binding domain"/>
    <property type="match status" value="1"/>
</dbReference>
<keyword evidence="2 6" id="KW-0805">Transcription regulation</keyword>
<comment type="caution">
    <text evidence="9">The sequence shown here is derived from an EMBL/GenBank/DDBJ whole genome shotgun (WGS) entry which is preliminary data.</text>
</comment>
<dbReference type="SUPFAM" id="SSF88946">
    <property type="entry name" value="Sigma2 domain of RNA polymerase sigma factors"/>
    <property type="match status" value="1"/>
</dbReference>
<dbReference type="NCBIfam" id="TIGR02985">
    <property type="entry name" value="Sig70_bacteroi1"/>
    <property type="match status" value="1"/>
</dbReference>
<evidence type="ECO:0000256" key="5">
    <source>
        <dbReference type="ARBA" id="ARBA00023163"/>
    </source>
</evidence>
<evidence type="ECO:0000256" key="1">
    <source>
        <dbReference type="ARBA" id="ARBA00010641"/>
    </source>
</evidence>
<dbReference type="RefSeq" id="WP_119435928.1">
    <property type="nucleotide sequence ID" value="NZ_QWGR01000001.1"/>
</dbReference>
<dbReference type="Proteomes" id="UP000265926">
    <property type="component" value="Unassembled WGS sequence"/>
</dbReference>
<dbReference type="AlphaFoldDB" id="A0A399T3M1"/>
<dbReference type="Pfam" id="PF08281">
    <property type="entry name" value="Sigma70_r4_2"/>
    <property type="match status" value="1"/>
</dbReference>
<sequence>MTNKINLDKIISELANDNEAPLEDLFNHYYPRLYNFSRSFLKIEEDIDDILQEVFVKIWMNRKKINSAATFNSFIFTITRNLLLNALRSRLNNENIKGEILKLSLAEEYSQMEQVEYHELKEKVNNLVDELPERQKEIFILSREEGLSHKEIAEKLGISTKTVEYHINQSIKHLKKNLEKIGLMSVLFFYLFF</sequence>
<keyword evidence="5 6" id="KW-0804">Transcription</keyword>
<dbReference type="InterPro" id="IPR014284">
    <property type="entry name" value="RNA_pol_sigma-70_dom"/>
</dbReference>